<accession>X6LQ47</accession>
<dbReference type="Proteomes" id="UP000023152">
    <property type="component" value="Unassembled WGS sequence"/>
</dbReference>
<feature type="compositionally biased region" description="Polar residues" evidence="1">
    <location>
        <begin position="40"/>
        <end position="49"/>
    </location>
</feature>
<evidence type="ECO:0000313" key="3">
    <source>
        <dbReference type="Proteomes" id="UP000023152"/>
    </source>
</evidence>
<name>X6LQ47_RETFI</name>
<feature type="region of interest" description="Disordered" evidence="1">
    <location>
        <begin position="104"/>
        <end position="128"/>
    </location>
</feature>
<evidence type="ECO:0000313" key="2">
    <source>
        <dbReference type="EMBL" id="ETO03754.1"/>
    </source>
</evidence>
<proteinExistence type="predicted"/>
<keyword evidence="3" id="KW-1185">Reference proteome</keyword>
<feature type="compositionally biased region" description="Polar residues" evidence="1">
    <location>
        <begin position="119"/>
        <end position="128"/>
    </location>
</feature>
<sequence>NNNNINNNANNNRHFNNNNNNSSNSNYNNYYNYNHNFNNITVTNKNPPNEESDSKTRNEIDTNPYEVTASPEPDSLKKAKYKDGIESIGLSDLEPDVAIATTLPNSEEDVEKKKEQDTRVMNATFNNP</sequence>
<feature type="non-terminal residue" evidence="2">
    <location>
        <position position="128"/>
    </location>
</feature>
<gene>
    <name evidence="2" type="ORF">RFI_33648</name>
</gene>
<organism evidence="2 3">
    <name type="scientific">Reticulomyxa filosa</name>
    <dbReference type="NCBI Taxonomy" id="46433"/>
    <lineage>
        <taxon>Eukaryota</taxon>
        <taxon>Sar</taxon>
        <taxon>Rhizaria</taxon>
        <taxon>Retaria</taxon>
        <taxon>Foraminifera</taxon>
        <taxon>Monothalamids</taxon>
        <taxon>Reticulomyxidae</taxon>
        <taxon>Reticulomyxa</taxon>
    </lineage>
</organism>
<comment type="caution">
    <text evidence="2">The sequence shown here is derived from an EMBL/GenBank/DDBJ whole genome shotgun (WGS) entry which is preliminary data.</text>
</comment>
<feature type="non-terminal residue" evidence="2">
    <location>
        <position position="1"/>
    </location>
</feature>
<feature type="region of interest" description="Disordered" evidence="1">
    <location>
        <begin position="1"/>
        <end position="76"/>
    </location>
</feature>
<feature type="compositionally biased region" description="Low complexity" evidence="1">
    <location>
        <begin position="1"/>
        <end position="39"/>
    </location>
</feature>
<protein>
    <submittedName>
        <fullName evidence="2">Uncharacterized protein</fullName>
    </submittedName>
</protein>
<dbReference type="EMBL" id="ASPP01032259">
    <property type="protein sequence ID" value="ETO03754.1"/>
    <property type="molecule type" value="Genomic_DNA"/>
</dbReference>
<evidence type="ECO:0000256" key="1">
    <source>
        <dbReference type="SAM" id="MobiDB-lite"/>
    </source>
</evidence>
<dbReference type="AlphaFoldDB" id="X6LQ47"/>
<reference evidence="2 3" key="1">
    <citation type="journal article" date="2013" name="Curr. Biol.">
        <title>The Genome of the Foraminiferan Reticulomyxa filosa.</title>
        <authorList>
            <person name="Glockner G."/>
            <person name="Hulsmann N."/>
            <person name="Schleicher M."/>
            <person name="Noegel A.A."/>
            <person name="Eichinger L."/>
            <person name="Gallinger C."/>
            <person name="Pawlowski J."/>
            <person name="Sierra R."/>
            <person name="Euteneuer U."/>
            <person name="Pillet L."/>
            <person name="Moustafa A."/>
            <person name="Platzer M."/>
            <person name="Groth M."/>
            <person name="Szafranski K."/>
            <person name="Schliwa M."/>
        </authorList>
    </citation>
    <scope>NUCLEOTIDE SEQUENCE [LARGE SCALE GENOMIC DNA]</scope>
</reference>